<evidence type="ECO:0000256" key="3">
    <source>
        <dbReference type="ARBA" id="ARBA00022737"/>
    </source>
</evidence>
<dbReference type="PANTHER" id="PTHR44006:SF1">
    <property type="entry name" value="U5 SMALL NUCLEAR RIBONUCLEOPROTEIN 40 KDA PROTEIN"/>
    <property type="match status" value="1"/>
</dbReference>
<reference evidence="6" key="1">
    <citation type="submission" date="2022-10" db="EMBL/GenBank/DDBJ databases">
        <authorList>
            <person name="Chen Y."/>
            <person name="Dougan E. K."/>
            <person name="Chan C."/>
            <person name="Rhodes N."/>
            <person name="Thang M."/>
        </authorList>
    </citation>
    <scope>NUCLEOTIDE SEQUENCE</scope>
</reference>
<protein>
    <submittedName>
        <fullName evidence="7">U5 small nuclear ribonucleoprotein 40 kDa protein (U5 snRNP 40 kDa protein) (WD repeat-containing protein 57)</fullName>
    </submittedName>
</protein>
<dbReference type="SMART" id="SM00671">
    <property type="entry name" value="SEL1"/>
    <property type="match status" value="5"/>
</dbReference>
<name>A0A9P1GHE3_9DINO</name>
<dbReference type="EMBL" id="CAMXCT030006002">
    <property type="protein sequence ID" value="CAL4801062.1"/>
    <property type="molecule type" value="Genomic_DNA"/>
</dbReference>
<evidence type="ECO:0000256" key="4">
    <source>
        <dbReference type="ARBA" id="ARBA00023187"/>
    </source>
</evidence>
<feature type="repeat" description="WD" evidence="5">
    <location>
        <begin position="829"/>
        <end position="871"/>
    </location>
</feature>
<dbReference type="PROSITE" id="PS00678">
    <property type="entry name" value="WD_REPEATS_1"/>
    <property type="match status" value="1"/>
</dbReference>
<organism evidence="6">
    <name type="scientific">Cladocopium goreaui</name>
    <dbReference type="NCBI Taxonomy" id="2562237"/>
    <lineage>
        <taxon>Eukaryota</taxon>
        <taxon>Sar</taxon>
        <taxon>Alveolata</taxon>
        <taxon>Dinophyceae</taxon>
        <taxon>Suessiales</taxon>
        <taxon>Symbiodiniaceae</taxon>
        <taxon>Cladocopium</taxon>
    </lineage>
</organism>
<comment type="caution">
    <text evidence="6">The sequence shown here is derived from an EMBL/GenBank/DDBJ whole genome shotgun (WGS) entry which is preliminary data.</text>
</comment>
<dbReference type="InterPro" id="IPR001680">
    <property type="entry name" value="WD40_rpt"/>
</dbReference>
<proteinExistence type="predicted"/>
<dbReference type="InterPro" id="IPR006597">
    <property type="entry name" value="Sel1-like"/>
</dbReference>
<dbReference type="InterPro" id="IPR015943">
    <property type="entry name" value="WD40/YVTN_repeat-like_dom_sf"/>
</dbReference>
<reference evidence="7 8" key="2">
    <citation type="submission" date="2024-05" db="EMBL/GenBank/DDBJ databases">
        <authorList>
            <person name="Chen Y."/>
            <person name="Shah S."/>
            <person name="Dougan E. K."/>
            <person name="Thang M."/>
            <person name="Chan C."/>
        </authorList>
    </citation>
    <scope>NUCLEOTIDE SEQUENCE [LARGE SCALE GENOMIC DNA]</scope>
</reference>
<dbReference type="Proteomes" id="UP001152797">
    <property type="component" value="Unassembled WGS sequence"/>
</dbReference>
<sequence>MMLIRGEGCEKDEDTGCNFVLMAAEDGYPPAQFAMGKLYMTGLHPAGEDKLSGAYWLKRAAADHVPAQLMLGELLLKGEGVKRNETLAAQYFMLAARKGSVEAQEIVGQLFRTGTGVPQDQEWALRAFYVVDHPQIDIRRALARGWLQKAADQGNEEACLTLASMHRNGEGSPRDPVAALKCFQQAAENGNPEAANEHWAQGDQLLEDGEKLLAEQRYGEAYECFQGAVSHLPTKQLAWYNLGFSASELWQAEAAEAGDEFLPRALEAFRTVLRLDTSKRAELRYLSALALGRLLTRQAEQAEGEESAPVLEALQHFGEAWRLVQEWGAPDLGADWGDWGKAQALEMKRQIERTKGLGPGLGQVDWQEQLQLLSKLCEEAAEKFTRAQTAIDDEGDEGDEGDDGMEERDVDWMVLHVEHLLEFVNFAKVALNNCQSLETKTEWLRRALLAWRSALTEILAICYLAPGYDELKGDTFAAACRLLLASPATVSALRCMSLGQLFGAEGLLLPELPRHGANGELVDPLPPAVTEEQLAALAEAAYAAAGAPLPLGELQLDLGRLALARQLDPKPHLQKASEAFQAAGKKRDDKAIAWYNLACVAGLAGRPDAAARALKMCLEALPKPSEKVSWMQEALEDVDLQPVMNSPDMQAVQALLPQKEKPKKPLGGYAALVSLQQLSTLMARTEQPVGRTVAEGIQSLRLRQAAKRQKYTGGAELVPALQEQLIHVQHVNRKSGLFGPTMLLTGHEGEVFCAEFSPDGRALATGSFDKSLYLWHVYGECENYGVMKGHANAVLEVHWKHDGTQLYTCSADKSVCVWDPESGKRLKKLNGHTAIVNSMQTSRRGVPYLVSGGDDGTTKLWDLRVRRCVHTFEHQYQILAVSFDDTAERIFSGSLDNTVLIYDMRMRDQDPEVLEGHGDSITGLDVSKDGNFLATNSMDNTVRIWDVRPFAGQRNRCLRIMRGATHNFEKNLLRVRWSEKDALLAAGSACQNVNIWDMKMLQLAYRLPGHTGSVNEVCFHPKEPIIASVASDRMVFMGELGD</sequence>
<dbReference type="InterPro" id="IPR019734">
    <property type="entry name" value="TPR_rpt"/>
</dbReference>
<evidence type="ECO:0000256" key="1">
    <source>
        <dbReference type="ARBA" id="ARBA00022574"/>
    </source>
</evidence>
<dbReference type="InterPro" id="IPR020472">
    <property type="entry name" value="WD40_PAC1"/>
</dbReference>
<dbReference type="GO" id="GO:0006397">
    <property type="term" value="P:mRNA processing"/>
    <property type="evidence" value="ECO:0007669"/>
    <property type="project" value="UniProtKB-KW"/>
</dbReference>
<dbReference type="SMART" id="SM00320">
    <property type="entry name" value="WD40"/>
    <property type="match status" value="7"/>
</dbReference>
<dbReference type="PRINTS" id="PR00320">
    <property type="entry name" value="GPROTEINBRPT"/>
</dbReference>
<dbReference type="PANTHER" id="PTHR44006">
    <property type="entry name" value="U5 SMALL NUCLEAR RIBONUCLEOPROTEIN 40 KDA PROTEIN"/>
    <property type="match status" value="1"/>
</dbReference>
<dbReference type="OrthoDB" id="1068471at2759"/>
<dbReference type="SUPFAM" id="SSF50978">
    <property type="entry name" value="WD40 repeat-like"/>
    <property type="match status" value="1"/>
</dbReference>
<evidence type="ECO:0000313" key="8">
    <source>
        <dbReference type="Proteomes" id="UP001152797"/>
    </source>
</evidence>
<gene>
    <name evidence="6" type="ORF">C1SCF055_LOCUS38699</name>
</gene>
<evidence type="ECO:0000256" key="5">
    <source>
        <dbReference type="PROSITE-ProRule" id="PRU00221"/>
    </source>
</evidence>
<dbReference type="PROSITE" id="PS50294">
    <property type="entry name" value="WD_REPEATS_REGION"/>
    <property type="match status" value="5"/>
</dbReference>
<dbReference type="GO" id="GO:0003723">
    <property type="term" value="F:RNA binding"/>
    <property type="evidence" value="ECO:0007669"/>
    <property type="project" value="TreeGrafter"/>
</dbReference>
<evidence type="ECO:0000313" key="6">
    <source>
        <dbReference type="EMBL" id="CAI4013750.1"/>
    </source>
</evidence>
<dbReference type="Pfam" id="PF08238">
    <property type="entry name" value="Sel1"/>
    <property type="match status" value="6"/>
</dbReference>
<dbReference type="InterPro" id="IPR036322">
    <property type="entry name" value="WD40_repeat_dom_sf"/>
</dbReference>
<keyword evidence="3" id="KW-0677">Repeat</keyword>
<dbReference type="CDD" id="cd00200">
    <property type="entry name" value="WD40"/>
    <property type="match status" value="1"/>
</dbReference>
<keyword evidence="1 5" id="KW-0853">WD repeat</keyword>
<dbReference type="GO" id="GO:0071013">
    <property type="term" value="C:catalytic step 2 spliceosome"/>
    <property type="evidence" value="ECO:0007669"/>
    <property type="project" value="TreeGrafter"/>
</dbReference>
<keyword evidence="7" id="KW-0687">Ribonucleoprotein</keyword>
<dbReference type="AlphaFoldDB" id="A0A9P1GHE3"/>
<dbReference type="InterPro" id="IPR019775">
    <property type="entry name" value="WD40_repeat_CS"/>
</dbReference>
<dbReference type="InterPro" id="IPR011990">
    <property type="entry name" value="TPR-like_helical_dom_sf"/>
</dbReference>
<dbReference type="SUPFAM" id="SSF81901">
    <property type="entry name" value="HCP-like"/>
    <property type="match status" value="2"/>
</dbReference>
<feature type="repeat" description="WD" evidence="5">
    <location>
        <begin position="1007"/>
        <end position="1042"/>
    </location>
</feature>
<evidence type="ECO:0000313" key="7">
    <source>
        <dbReference type="EMBL" id="CAL4801062.1"/>
    </source>
</evidence>
<feature type="repeat" description="WD" evidence="5">
    <location>
        <begin position="914"/>
        <end position="948"/>
    </location>
</feature>
<accession>A0A9P1GHE3</accession>
<feature type="repeat" description="WD" evidence="5">
    <location>
        <begin position="787"/>
        <end position="828"/>
    </location>
</feature>
<dbReference type="SUPFAM" id="SSF48452">
    <property type="entry name" value="TPR-like"/>
    <property type="match status" value="1"/>
</dbReference>
<dbReference type="GO" id="GO:0008380">
    <property type="term" value="P:RNA splicing"/>
    <property type="evidence" value="ECO:0007669"/>
    <property type="project" value="UniProtKB-KW"/>
</dbReference>
<dbReference type="Gene3D" id="1.25.40.10">
    <property type="entry name" value="Tetratricopeptide repeat domain"/>
    <property type="match status" value="3"/>
</dbReference>
<keyword evidence="4" id="KW-0508">mRNA splicing</keyword>
<feature type="repeat" description="WD" evidence="5">
    <location>
        <begin position="744"/>
        <end position="777"/>
    </location>
</feature>
<dbReference type="Pfam" id="PF00400">
    <property type="entry name" value="WD40"/>
    <property type="match status" value="6"/>
</dbReference>
<keyword evidence="2" id="KW-0507">mRNA processing</keyword>
<dbReference type="Gene3D" id="2.130.10.10">
    <property type="entry name" value="YVTN repeat-like/Quinoprotein amine dehydrogenase"/>
    <property type="match status" value="1"/>
</dbReference>
<feature type="repeat" description="WD" evidence="5">
    <location>
        <begin position="871"/>
        <end position="905"/>
    </location>
</feature>
<keyword evidence="8" id="KW-1185">Reference proteome</keyword>
<dbReference type="EMBL" id="CAMXCT020006002">
    <property type="protein sequence ID" value="CAL1167125.1"/>
    <property type="molecule type" value="Genomic_DNA"/>
</dbReference>
<dbReference type="InterPro" id="IPR052234">
    <property type="entry name" value="U5_snRNP_Component"/>
</dbReference>
<dbReference type="EMBL" id="CAMXCT010006002">
    <property type="protein sequence ID" value="CAI4013750.1"/>
    <property type="molecule type" value="Genomic_DNA"/>
</dbReference>
<dbReference type="SMART" id="SM00028">
    <property type="entry name" value="TPR"/>
    <property type="match status" value="2"/>
</dbReference>
<evidence type="ECO:0000256" key="2">
    <source>
        <dbReference type="ARBA" id="ARBA00022664"/>
    </source>
</evidence>
<dbReference type="PROSITE" id="PS50082">
    <property type="entry name" value="WD_REPEATS_2"/>
    <property type="match status" value="6"/>
</dbReference>